<keyword evidence="3" id="KW-1185">Reference proteome</keyword>
<keyword evidence="1" id="KW-0812">Transmembrane</keyword>
<dbReference type="EMBL" id="BAHD01000016">
    <property type="protein sequence ID" value="GAB95140.1"/>
    <property type="molecule type" value="Genomic_DNA"/>
</dbReference>
<keyword evidence="1" id="KW-0472">Membrane</keyword>
<accession>K6W7H2</accession>
<dbReference type="InterPro" id="IPR046549">
    <property type="entry name" value="DUF6703"/>
</dbReference>
<dbReference type="STRING" id="1184609.KILIM_016_00810"/>
<gene>
    <name evidence="2" type="ORF">KILIM_016_00810</name>
</gene>
<proteinExistence type="predicted"/>
<dbReference type="Proteomes" id="UP000008366">
    <property type="component" value="Unassembled WGS sequence"/>
</dbReference>
<protein>
    <submittedName>
        <fullName evidence="2">Uncharacterized protein</fullName>
    </submittedName>
</protein>
<feature type="transmembrane region" description="Helical" evidence="1">
    <location>
        <begin position="83"/>
        <end position="99"/>
    </location>
</feature>
<dbReference type="Pfam" id="PF20444">
    <property type="entry name" value="DUF6703"/>
    <property type="match status" value="1"/>
</dbReference>
<dbReference type="RefSeq" id="WP_006591672.1">
    <property type="nucleotide sequence ID" value="NZ_BAHD01000016.1"/>
</dbReference>
<evidence type="ECO:0000256" key="1">
    <source>
        <dbReference type="SAM" id="Phobius"/>
    </source>
</evidence>
<feature type="transmembrane region" description="Helical" evidence="1">
    <location>
        <begin position="28"/>
        <end position="47"/>
    </location>
</feature>
<reference evidence="2 3" key="1">
    <citation type="submission" date="2012-08" db="EMBL/GenBank/DDBJ databases">
        <title>Whole genome shotgun sequence of Kineosphaera limosa NBRC 100340.</title>
        <authorList>
            <person name="Yoshida I."/>
            <person name="Isaki S."/>
            <person name="Hosoyama A."/>
            <person name="Tsuchikane K."/>
            <person name="Katsumata H."/>
            <person name="Ando Y."/>
            <person name="Ohji S."/>
            <person name="Hamada M."/>
            <person name="Tamura T."/>
            <person name="Yamazoe A."/>
            <person name="Yamazaki S."/>
            <person name="Fujita N."/>
        </authorList>
    </citation>
    <scope>NUCLEOTIDE SEQUENCE [LARGE SCALE GENOMIC DNA]</scope>
    <source>
        <strain evidence="2 3">NBRC 100340</strain>
    </source>
</reference>
<sequence>MTNNPGSATPSPTPDSTRDRIALSLDRLPRFVVPLVIVALVGVGIGIGGPLGGLLAGLGILGLAGILALSWPRITRSERAMRLAVLVLLTGLTIVRTVPN</sequence>
<keyword evidence="1" id="KW-1133">Transmembrane helix</keyword>
<dbReference type="AlphaFoldDB" id="K6W7H2"/>
<feature type="transmembrane region" description="Helical" evidence="1">
    <location>
        <begin position="53"/>
        <end position="71"/>
    </location>
</feature>
<evidence type="ECO:0000313" key="3">
    <source>
        <dbReference type="Proteomes" id="UP000008366"/>
    </source>
</evidence>
<comment type="caution">
    <text evidence="2">The sequence shown here is derived from an EMBL/GenBank/DDBJ whole genome shotgun (WGS) entry which is preliminary data.</text>
</comment>
<name>K6W7H2_9MICO</name>
<organism evidence="2 3">
    <name type="scientific">Kineosphaera limosa NBRC 100340</name>
    <dbReference type="NCBI Taxonomy" id="1184609"/>
    <lineage>
        <taxon>Bacteria</taxon>
        <taxon>Bacillati</taxon>
        <taxon>Actinomycetota</taxon>
        <taxon>Actinomycetes</taxon>
        <taxon>Micrococcales</taxon>
        <taxon>Dermatophilaceae</taxon>
        <taxon>Kineosphaera</taxon>
    </lineage>
</organism>
<evidence type="ECO:0000313" key="2">
    <source>
        <dbReference type="EMBL" id="GAB95140.1"/>
    </source>
</evidence>